<dbReference type="InterPro" id="IPR014762">
    <property type="entry name" value="DNA_mismatch_repair_CS"/>
</dbReference>
<evidence type="ECO:0000256" key="4">
    <source>
        <dbReference type="HAMAP-Rule" id="MF_00149"/>
    </source>
</evidence>
<feature type="compositionally biased region" description="Basic and acidic residues" evidence="5">
    <location>
        <begin position="401"/>
        <end position="410"/>
    </location>
</feature>
<dbReference type="SMART" id="SM01340">
    <property type="entry name" value="DNA_mis_repair"/>
    <property type="match status" value="1"/>
</dbReference>
<dbReference type="CDD" id="cd00782">
    <property type="entry name" value="MutL_Trans"/>
    <property type="match status" value="1"/>
</dbReference>
<dbReference type="Pfam" id="PF08676">
    <property type="entry name" value="MutL_C"/>
    <property type="match status" value="1"/>
</dbReference>
<dbReference type="Gene3D" id="3.30.1540.20">
    <property type="entry name" value="MutL, C-terminal domain, dimerisation subdomain"/>
    <property type="match status" value="1"/>
</dbReference>
<evidence type="ECO:0000259" key="6">
    <source>
        <dbReference type="SMART" id="SM00853"/>
    </source>
</evidence>
<dbReference type="PANTHER" id="PTHR10073:SF12">
    <property type="entry name" value="DNA MISMATCH REPAIR PROTEIN MLH1"/>
    <property type="match status" value="1"/>
</dbReference>
<keyword evidence="8" id="KW-0540">Nuclease</keyword>
<dbReference type="InterPro" id="IPR037198">
    <property type="entry name" value="MutL_C_sf"/>
</dbReference>
<dbReference type="Gene3D" id="3.30.230.10">
    <property type="match status" value="1"/>
</dbReference>
<dbReference type="CDD" id="cd16926">
    <property type="entry name" value="HATPase_MutL-MLH-PMS-like"/>
    <property type="match status" value="1"/>
</dbReference>
<accession>A0A1G8M651</accession>
<dbReference type="InterPro" id="IPR020667">
    <property type="entry name" value="DNA_mismatch_repair_MutL"/>
</dbReference>
<sequence>MNDIKQLPAALANQIAAGEVVERPMSVIKELVENSIDAKATMITIEIEEAGIQKIIVSDNGMGMSFENLKKAYLPHATSKISRTNDLFQIRTLGFRGEALASIGSVSKMRIDTAFDTKGYFIEVADSKLINQGRSHLRNGTTVTVESLFYNTPARLKHLSSLQTELRHIIQLIQITAMAHCHIRFTLIHNGKTIFQSVGNNDLRQTIANIYQPSTARQLIKVKKKDKDFEVEGFISPPQLTRNSRYCIHWMINHRPVRSIKLSQILTKAYGKQLMIGRYPLAVLNVKVDPRLVDVNVHPTKQTVRLSKEDQLATLLEEMIEEGLHQVNPVPQVEAEHKPTIKQPTIQASLFDQSTLSVPATSSTNPNEKDEISKPRKQVKDWLNDPSSSFTESKEPSLQLTKEKEQESNKSRGVHFPSLRYVGQIHGTYLVAESPESFYLIDQHAAQERIRYEQLMKYDPDIDVQQTLLMPLVFNFTASEMIVMEEWLKAFEDIGLYLEPFSPTSFQMTSYPNWLTQEEVEPLIEQLMNEFIEGNKPTIAQIKEEALIMESCRGAIKANHYLNDAQAKALIQQMQGLDDPYHCPHGRPVFVEFTQQNLEKMFKRIQDRT</sequence>
<dbReference type="GO" id="GO:0005524">
    <property type="term" value="F:ATP binding"/>
    <property type="evidence" value="ECO:0007669"/>
    <property type="project" value="InterPro"/>
</dbReference>
<dbReference type="InterPro" id="IPR042121">
    <property type="entry name" value="MutL_C_regsub"/>
</dbReference>
<comment type="caution">
    <text evidence="8">The sequence shown here is derived from an EMBL/GenBank/DDBJ whole genome shotgun (WGS) entry which is preliminary data.</text>
</comment>
<comment type="similarity">
    <text evidence="1 4">Belongs to the DNA mismatch repair MutL/HexB family.</text>
</comment>
<feature type="compositionally biased region" description="Polar residues" evidence="5">
    <location>
        <begin position="356"/>
        <end position="366"/>
    </location>
</feature>
<organism evidence="8 9">
    <name type="scientific">Dolosicoccus paucivorans</name>
    <dbReference type="NCBI Taxonomy" id="84521"/>
    <lineage>
        <taxon>Bacteria</taxon>
        <taxon>Bacillati</taxon>
        <taxon>Bacillota</taxon>
        <taxon>Bacilli</taxon>
        <taxon>Lactobacillales</taxon>
        <taxon>Aerococcaceae</taxon>
        <taxon>Dolosicoccus</taxon>
    </lineage>
</organism>
<dbReference type="SMART" id="SM00853">
    <property type="entry name" value="MutL_C"/>
    <property type="match status" value="1"/>
</dbReference>
<dbReference type="RefSeq" id="WP_092085566.1">
    <property type="nucleotide sequence ID" value="NZ_FNEL01000028.1"/>
</dbReference>
<dbReference type="InterPro" id="IPR002099">
    <property type="entry name" value="MutL/Mlh/PMS"/>
</dbReference>
<evidence type="ECO:0000256" key="3">
    <source>
        <dbReference type="ARBA" id="ARBA00023204"/>
    </source>
</evidence>
<gene>
    <name evidence="4" type="primary">mutL</name>
    <name evidence="8" type="ORF">CJ205_01670</name>
</gene>
<dbReference type="Pfam" id="PF01119">
    <property type="entry name" value="DNA_mis_repair"/>
    <property type="match status" value="1"/>
</dbReference>
<dbReference type="Gene3D" id="3.30.1370.100">
    <property type="entry name" value="MutL, C-terminal domain, regulatory subdomain"/>
    <property type="match status" value="1"/>
</dbReference>
<evidence type="ECO:0000259" key="7">
    <source>
        <dbReference type="SMART" id="SM01340"/>
    </source>
</evidence>
<evidence type="ECO:0000256" key="2">
    <source>
        <dbReference type="ARBA" id="ARBA00022763"/>
    </source>
</evidence>
<feature type="domain" description="DNA mismatch repair protein S5" evidence="7">
    <location>
        <begin position="207"/>
        <end position="325"/>
    </location>
</feature>
<keyword evidence="2 4" id="KW-0227">DNA damage</keyword>
<proteinExistence type="inferred from homology"/>
<dbReference type="GO" id="GO:0030983">
    <property type="term" value="F:mismatched DNA binding"/>
    <property type="evidence" value="ECO:0007669"/>
    <property type="project" value="InterPro"/>
</dbReference>
<dbReference type="GO" id="GO:0004519">
    <property type="term" value="F:endonuclease activity"/>
    <property type="evidence" value="ECO:0007669"/>
    <property type="project" value="UniProtKB-KW"/>
</dbReference>
<evidence type="ECO:0000256" key="1">
    <source>
        <dbReference type="ARBA" id="ARBA00006082"/>
    </source>
</evidence>
<dbReference type="SUPFAM" id="SSF118116">
    <property type="entry name" value="DNA mismatch repair protein MutL"/>
    <property type="match status" value="1"/>
</dbReference>
<dbReference type="GO" id="GO:0006298">
    <property type="term" value="P:mismatch repair"/>
    <property type="evidence" value="ECO:0007669"/>
    <property type="project" value="UniProtKB-UniRule"/>
</dbReference>
<dbReference type="STRING" id="84521.SAMN04487994_102819"/>
<protein>
    <recommendedName>
        <fullName evidence="4">DNA mismatch repair protein MutL</fullName>
    </recommendedName>
</protein>
<reference evidence="8 9" key="1">
    <citation type="submission" date="2017-09" db="EMBL/GenBank/DDBJ databases">
        <title>Bacterial strain isolated from the female urinary microbiota.</title>
        <authorList>
            <person name="Thomas-White K."/>
            <person name="Kumar N."/>
            <person name="Forster S."/>
            <person name="Putonti C."/>
            <person name="Lawley T."/>
            <person name="Wolfe A.J."/>
        </authorList>
    </citation>
    <scope>NUCLEOTIDE SEQUENCE [LARGE SCALE GENOMIC DNA]</scope>
    <source>
        <strain evidence="8 9">UMB0852</strain>
    </source>
</reference>
<comment type="function">
    <text evidence="4">This protein is involved in the repair of mismatches in DNA. It is required for dam-dependent methyl-directed DNA mismatch repair. May act as a 'molecular matchmaker', a protein that promotes the formation of a stable complex between two or more DNA-binding proteins in an ATP-dependent manner without itself being part of a final effector complex.</text>
</comment>
<dbReference type="Gene3D" id="3.30.565.10">
    <property type="entry name" value="Histidine kinase-like ATPase, C-terminal domain"/>
    <property type="match status" value="1"/>
</dbReference>
<dbReference type="SUPFAM" id="SSF55874">
    <property type="entry name" value="ATPase domain of HSP90 chaperone/DNA topoisomerase II/histidine kinase"/>
    <property type="match status" value="1"/>
</dbReference>
<dbReference type="Proteomes" id="UP000235682">
    <property type="component" value="Unassembled WGS sequence"/>
</dbReference>
<dbReference type="InterPro" id="IPR014721">
    <property type="entry name" value="Ribsml_uS5_D2-typ_fold_subgr"/>
</dbReference>
<dbReference type="InterPro" id="IPR038973">
    <property type="entry name" value="MutL/Mlh/Pms-like"/>
</dbReference>
<name>A0A1G8M651_9LACT</name>
<feature type="compositionally biased region" description="Polar residues" evidence="5">
    <location>
        <begin position="385"/>
        <end position="400"/>
    </location>
</feature>
<dbReference type="SUPFAM" id="SSF54211">
    <property type="entry name" value="Ribosomal protein S5 domain 2-like"/>
    <property type="match status" value="1"/>
</dbReference>
<keyword evidence="8" id="KW-0378">Hydrolase</keyword>
<evidence type="ECO:0000256" key="5">
    <source>
        <dbReference type="SAM" id="MobiDB-lite"/>
    </source>
</evidence>
<evidence type="ECO:0000313" key="8">
    <source>
        <dbReference type="EMBL" id="PMC58903.1"/>
    </source>
</evidence>
<dbReference type="GO" id="GO:0140664">
    <property type="term" value="F:ATP-dependent DNA damage sensor activity"/>
    <property type="evidence" value="ECO:0007669"/>
    <property type="project" value="InterPro"/>
</dbReference>
<evidence type="ECO:0000313" key="9">
    <source>
        <dbReference type="Proteomes" id="UP000235682"/>
    </source>
</evidence>
<dbReference type="InterPro" id="IPR036890">
    <property type="entry name" value="HATPase_C_sf"/>
</dbReference>
<feature type="region of interest" description="Disordered" evidence="5">
    <location>
        <begin position="356"/>
        <end position="412"/>
    </location>
</feature>
<feature type="compositionally biased region" description="Basic and acidic residues" evidence="5">
    <location>
        <begin position="367"/>
        <end position="383"/>
    </location>
</feature>
<dbReference type="Pfam" id="PF13589">
    <property type="entry name" value="HATPase_c_3"/>
    <property type="match status" value="1"/>
</dbReference>
<dbReference type="InterPro" id="IPR042120">
    <property type="entry name" value="MutL_C_dimsub"/>
</dbReference>
<keyword evidence="9" id="KW-1185">Reference proteome</keyword>
<dbReference type="InterPro" id="IPR013507">
    <property type="entry name" value="DNA_mismatch_S5_2-like"/>
</dbReference>
<feature type="domain" description="MutL C-terminal dimerisation" evidence="6">
    <location>
        <begin position="421"/>
        <end position="562"/>
    </location>
</feature>
<dbReference type="InterPro" id="IPR014790">
    <property type="entry name" value="MutL_C"/>
</dbReference>
<dbReference type="OrthoDB" id="9763467at2"/>
<dbReference type="HAMAP" id="MF_00149">
    <property type="entry name" value="DNA_mis_repair"/>
    <property type="match status" value="1"/>
</dbReference>
<dbReference type="GO" id="GO:0032300">
    <property type="term" value="C:mismatch repair complex"/>
    <property type="evidence" value="ECO:0007669"/>
    <property type="project" value="InterPro"/>
</dbReference>
<dbReference type="AlphaFoldDB" id="A0A1G8M651"/>
<dbReference type="FunFam" id="3.30.565.10:FF:000003">
    <property type="entry name" value="DNA mismatch repair endonuclease MutL"/>
    <property type="match status" value="1"/>
</dbReference>
<dbReference type="EMBL" id="PNHE01000004">
    <property type="protein sequence ID" value="PMC58903.1"/>
    <property type="molecule type" value="Genomic_DNA"/>
</dbReference>
<keyword evidence="3 4" id="KW-0234">DNA repair</keyword>
<dbReference type="NCBIfam" id="TIGR00585">
    <property type="entry name" value="mutl"/>
    <property type="match status" value="1"/>
</dbReference>
<dbReference type="PANTHER" id="PTHR10073">
    <property type="entry name" value="DNA MISMATCH REPAIR PROTEIN MLH, PMS, MUTL"/>
    <property type="match status" value="1"/>
</dbReference>
<dbReference type="PROSITE" id="PS00058">
    <property type="entry name" value="DNA_MISMATCH_REPAIR_1"/>
    <property type="match status" value="1"/>
</dbReference>
<keyword evidence="8" id="KW-0255">Endonuclease</keyword>
<dbReference type="GO" id="GO:0016887">
    <property type="term" value="F:ATP hydrolysis activity"/>
    <property type="evidence" value="ECO:0007669"/>
    <property type="project" value="InterPro"/>
</dbReference>
<dbReference type="InterPro" id="IPR020568">
    <property type="entry name" value="Ribosomal_Su5_D2-typ_SF"/>
</dbReference>